<dbReference type="InterPro" id="IPR050834">
    <property type="entry name" value="Glycosyltransf_2"/>
</dbReference>
<dbReference type="InterPro" id="IPR001173">
    <property type="entry name" value="Glyco_trans_2-like"/>
</dbReference>
<keyword evidence="3 5" id="KW-0808">Transferase</keyword>
<comment type="caution">
    <text evidence="5">The sequence shown here is derived from an EMBL/GenBank/DDBJ whole genome shotgun (WGS) entry which is preliminary data.</text>
</comment>
<evidence type="ECO:0000256" key="3">
    <source>
        <dbReference type="ARBA" id="ARBA00022679"/>
    </source>
</evidence>
<dbReference type="AlphaFoldDB" id="A0A0G0C9N8"/>
<accession>A0A0G0C9N8</accession>
<dbReference type="PANTHER" id="PTHR43685:SF5">
    <property type="entry name" value="GLYCOSYLTRANSFERASE EPSE-RELATED"/>
    <property type="match status" value="1"/>
</dbReference>
<sequence>MDKNLKEKKLPKISVIMPVYNVEKFVLKAIKSILNQTVKNWELIIIDDCSTDSTLKIIEQESKKDSRINIIRNKTNSGITYGLNKGIKLAKGEYIARMDGDDLCEPRRFEQELAFLEGHKNHILIGTFGKIIDGEDKKVGIIDFPRNNIFLRLKMLEYNCFIHGSIMVRTKILKKIGGYSDKYKYAEDYFLWLRIMKFGKVGNIPLRLYSWRRNDTPSQRNVDIQNESTSRLLADIMKSSDYKAEKFVLRILFIYRKIKQWFRKFFK</sequence>
<gene>
    <name evidence="5" type="ORF">UR73_C0007G0018</name>
</gene>
<keyword evidence="2" id="KW-0328">Glycosyltransferase</keyword>
<dbReference type="EMBL" id="LBQH01000007">
    <property type="protein sequence ID" value="KKP77933.1"/>
    <property type="molecule type" value="Genomic_DNA"/>
</dbReference>
<protein>
    <submittedName>
        <fullName evidence="5">Glycosyltransferase</fullName>
    </submittedName>
</protein>
<proteinExistence type="inferred from homology"/>
<dbReference type="Proteomes" id="UP000034816">
    <property type="component" value="Unassembled WGS sequence"/>
</dbReference>
<organism evidence="5 6">
    <name type="scientific">candidate division WS6 bacterium GW2011_GWF1_35_23</name>
    <dbReference type="NCBI Taxonomy" id="1619097"/>
    <lineage>
        <taxon>Bacteria</taxon>
        <taxon>Candidatus Dojkabacteria</taxon>
    </lineage>
</organism>
<evidence type="ECO:0000313" key="5">
    <source>
        <dbReference type="EMBL" id="KKP77933.1"/>
    </source>
</evidence>
<evidence type="ECO:0000313" key="6">
    <source>
        <dbReference type="Proteomes" id="UP000034816"/>
    </source>
</evidence>
<dbReference type="InterPro" id="IPR029044">
    <property type="entry name" value="Nucleotide-diphossugar_trans"/>
</dbReference>
<evidence type="ECO:0000256" key="1">
    <source>
        <dbReference type="ARBA" id="ARBA00006739"/>
    </source>
</evidence>
<name>A0A0G0C9N8_9BACT</name>
<dbReference type="Gene3D" id="3.90.550.10">
    <property type="entry name" value="Spore Coat Polysaccharide Biosynthesis Protein SpsA, Chain A"/>
    <property type="match status" value="1"/>
</dbReference>
<dbReference type="SUPFAM" id="SSF53448">
    <property type="entry name" value="Nucleotide-diphospho-sugar transferases"/>
    <property type="match status" value="1"/>
</dbReference>
<reference evidence="5 6" key="1">
    <citation type="journal article" date="2015" name="Nature">
        <title>rRNA introns, odd ribosomes, and small enigmatic genomes across a large radiation of phyla.</title>
        <authorList>
            <person name="Brown C.T."/>
            <person name="Hug L.A."/>
            <person name="Thomas B.C."/>
            <person name="Sharon I."/>
            <person name="Castelle C.J."/>
            <person name="Singh A."/>
            <person name="Wilkins M.J."/>
            <person name="Williams K.H."/>
            <person name="Banfield J.F."/>
        </authorList>
    </citation>
    <scope>NUCLEOTIDE SEQUENCE [LARGE SCALE GENOMIC DNA]</scope>
</reference>
<dbReference type="PANTHER" id="PTHR43685">
    <property type="entry name" value="GLYCOSYLTRANSFERASE"/>
    <property type="match status" value="1"/>
</dbReference>
<dbReference type="PATRIC" id="fig|1619097.3.peg.107"/>
<feature type="domain" description="Glycosyltransferase 2-like" evidence="4">
    <location>
        <begin position="14"/>
        <end position="176"/>
    </location>
</feature>
<evidence type="ECO:0000256" key="2">
    <source>
        <dbReference type="ARBA" id="ARBA00022676"/>
    </source>
</evidence>
<dbReference type="GO" id="GO:0016757">
    <property type="term" value="F:glycosyltransferase activity"/>
    <property type="evidence" value="ECO:0007669"/>
    <property type="project" value="UniProtKB-KW"/>
</dbReference>
<evidence type="ECO:0000259" key="4">
    <source>
        <dbReference type="Pfam" id="PF00535"/>
    </source>
</evidence>
<comment type="similarity">
    <text evidence="1">Belongs to the glycosyltransferase 2 family.</text>
</comment>
<dbReference type="Pfam" id="PF00535">
    <property type="entry name" value="Glycos_transf_2"/>
    <property type="match status" value="1"/>
</dbReference>